<proteinExistence type="predicted"/>
<dbReference type="GO" id="GO:0035556">
    <property type="term" value="P:intracellular signal transduction"/>
    <property type="evidence" value="ECO:0007669"/>
    <property type="project" value="InterPro"/>
</dbReference>
<keyword evidence="4 7" id="KW-1133">Transmembrane helix</keyword>
<dbReference type="InterPro" id="IPR035965">
    <property type="entry name" value="PAS-like_dom_sf"/>
</dbReference>
<dbReference type="SMART" id="SM00091">
    <property type="entry name" value="PAS"/>
    <property type="match status" value="1"/>
</dbReference>
<evidence type="ECO:0000256" key="4">
    <source>
        <dbReference type="ARBA" id="ARBA00022989"/>
    </source>
</evidence>
<dbReference type="GeneID" id="94842339"/>
<evidence type="ECO:0000256" key="7">
    <source>
        <dbReference type="SAM" id="Phobius"/>
    </source>
</evidence>
<evidence type="ECO:0000259" key="9">
    <source>
        <dbReference type="PROSITE" id="PS50125"/>
    </source>
</evidence>
<dbReference type="VEuPathDB" id="TrichDB:TRFO_30942"/>
<dbReference type="NCBIfam" id="TIGR00229">
    <property type="entry name" value="sensory_box"/>
    <property type="match status" value="1"/>
</dbReference>
<dbReference type="PROSITE" id="PS50112">
    <property type="entry name" value="PAS"/>
    <property type="match status" value="1"/>
</dbReference>
<feature type="transmembrane region" description="Helical" evidence="7">
    <location>
        <begin position="946"/>
        <end position="962"/>
    </location>
</feature>
<feature type="transmembrane region" description="Helical" evidence="7">
    <location>
        <begin position="732"/>
        <end position="757"/>
    </location>
</feature>
<dbReference type="PANTHER" id="PTHR11920:SF335">
    <property type="entry name" value="GUANYLATE CYCLASE"/>
    <property type="match status" value="1"/>
</dbReference>
<keyword evidence="6" id="KW-0456">Lyase</keyword>
<dbReference type="Gene3D" id="3.30.450.20">
    <property type="entry name" value="PAS domain"/>
    <property type="match status" value="1"/>
</dbReference>
<dbReference type="RefSeq" id="XP_068355198.1">
    <property type="nucleotide sequence ID" value="XM_068507635.1"/>
</dbReference>
<dbReference type="GO" id="GO:0000166">
    <property type="term" value="F:nucleotide binding"/>
    <property type="evidence" value="ECO:0007669"/>
    <property type="project" value="UniProtKB-KW"/>
</dbReference>
<dbReference type="SMART" id="SM00044">
    <property type="entry name" value="CYCc"/>
    <property type="match status" value="1"/>
</dbReference>
<organism evidence="10 11">
    <name type="scientific">Tritrichomonas foetus</name>
    <dbReference type="NCBI Taxonomy" id="1144522"/>
    <lineage>
        <taxon>Eukaryota</taxon>
        <taxon>Metamonada</taxon>
        <taxon>Parabasalia</taxon>
        <taxon>Tritrichomonadida</taxon>
        <taxon>Tritrichomonadidae</taxon>
        <taxon>Tritrichomonas</taxon>
    </lineage>
</organism>
<accession>A0A1J4JX00</accession>
<dbReference type="Gene3D" id="3.30.70.1230">
    <property type="entry name" value="Nucleotide cyclase"/>
    <property type="match status" value="1"/>
</dbReference>
<feature type="transmembrane region" description="Helical" evidence="7">
    <location>
        <begin position="410"/>
        <end position="435"/>
    </location>
</feature>
<dbReference type="GO" id="GO:0001653">
    <property type="term" value="F:peptide receptor activity"/>
    <property type="evidence" value="ECO:0007669"/>
    <property type="project" value="TreeGrafter"/>
</dbReference>
<dbReference type="SUPFAM" id="SSF55073">
    <property type="entry name" value="Nucleotide cyclase"/>
    <property type="match status" value="1"/>
</dbReference>
<dbReference type="InterPro" id="IPR029787">
    <property type="entry name" value="Nucleotide_cyclase"/>
</dbReference>
<name>A0A1J4JX00_9EUKA</name>
<dbReference type="SUPFAM" id="SSF55785">
    <property type="entry name" value="PYP-like sensor domain (PAS domain)"/>
    <property type="match status" value="1"/>
</dbReference>
<feature type="domain" description="PAS" evidence="8">
    <location>
        <begin position="1011"/>
        <end position="1085"/>
    </location>
</feature>
<dbReference type="GO" id="GO:0004383">
    <property type="term" value="F:guanylate cyclase activity"/>
    <property type="evidence" value="ECO:0007669"/>
    <property type="project" value="TreeGrafter"/>
</dbReference>
<dbReference type="PROSITE" id="PS50125">
    <property type="entry name" value="GUANYLATE_CYCLASE_2"/>
    <property type="match status" value="1"/>
</dbReference>
<keyword evidence="3" id="KW-0547">Nucleotide-binding</keyword>
<feature type="domain" description="Guanylate cyclase" evidence="9">
    <location>
        <begin position="1166"/>
        <end position="1298"/>
    </location>
</feature>
<evidence type="ECO:0000313" key="11">
    <source>
        <dbReference type="Proteomes" id="UP000179807"/>
    </source>
</evidence>
<dbReference type="CDD" id="cd00130">
    <property type="entry name" value="PAS"/>
    <property type="match status" value="1"/>
</dbReference>
<dbReference type="InterPro" id="IPR001054">
    <property type="entry name" value="A/G_cyclase"/>
</dbReference>
<comment type="caution">
    <text evidence="10">The sequence shown here is derived from an EMBL/GenBank/DDBJ whole genome shotgun (WGS) entry which is preliminary data.</text>
</comment>
<sequence>MIKFNSVSLVFRPFSLMTVLHKPQILFSLLSTFITFLTALSSQLSFYFRIGGTIISAILYFVNIHIILLPGSFLSDLHKKSMFSSSLTSGCFLILVVIYDIINYHAQMVELFVFIFAFVIFFLSSYIVRRRIIISRLKFLEHKGDDINNYNSLNQFLHCIIFAFEQSHPVLNDWTLLKDAANKYDEHIEYWLVFGKFAAIYPEESKTLAYIIHSIQTRNFRGFIAKQTIAQAQTVLTQREGSLSPELKLRLAKTARQVHYAKRKLRHVWDLAIQSNTAEMDSSINNAYVSVNRAHSNFVHLFNQYPNNRFVARAYARFIYEVEGDQQAYCDWCEKIRNLQRGILVHPDRTNLLGMHAFPILPMLSQTVLPKANIQSDSDQLASESLNEIDDTIAIQVNEQISVIQDRIRLLNIPAVNCIVTWMSILYFGLILIPAVGLMAYSPIFLDDFTIPLNYMYNLSFARCAAFMLPAFGHHWICENVPLEGANTTFFPVPNYTGFYLSSFNGSSDTKGQIQYLVTMTSNSIEQISNFRGWAPNDSLINRVHRLVFDDVIPYTFYQNKTITRKNISLQTAIMEITLKITELMKQEPSLDLISSTYLVGPMINSYNVSEYITNALESLTTYLTQKHHDIDNIILFVIMFLCIVYTVTIAGLLIFMIENLENANKEVYQCLTALPKNVVSAVAESMKLIAKEDEFSEGDDDDEYYSKQDENIIKVFSSASDISVTKSTERIGYIIFNVLLIICVVVLIVLVCEIFLTISKELQINAPHLNYVLGSVSQMFASIGILDNLVTQLCGYENPLTTWDRMVIRTQTAIGLFMTYYNLAQYGGKSLDEPPYKGFSKAYEAASEYFDCNGADTIVPLFYNETYKCFSIDIQINLMYSLINLLINPLQNGESLIYPNNPIFITFFPFGVEIYEKLFFPMFDKIVTDIIELLKLQIPRLRNPSIFLLIVCFLLVLAVYYEAHKSSQKIKFALSLLLQCPPNVVMQTAKVMDILSGEFGDKSHDGTTRHREFFDAIVHRIPDSVIIMNDEFVIESVNKASERIYRMSEDELLGKNARDFFLSEQFSSSTKRLFEEITPESHEEAEVEYKKNENDLSYLWLKFMRFKANYVMTARDITQTQAYKQLIHDEKEKSDKLLSSILPPKLITRVQNGEKNISFSVQSATILFLDIVEFTPWCAANTAQMIMSTLNIMFRELDSKLLRHSTITKLKCIGDCYMCAGGIFVEVNQPAVHAKEVVEFGLEAIQCLLYINEKYSLKLRIRVGINTGGPLVAGVFGTEKPTFEILGPAINMAQQMEHHGVPMLVHISRSTYELIYGGSFIVKERGQIEIKNGTVSTYLVSGKNV</sequence>
<dbReference type="GO" id="GO:0007168">
    <property type="term" value="P:receptor guanylyl cyclase signaling pathway"/>
    <property type="evidence" value="ECO:0007669"/>
    <property type="project" value="TreeGrafter"/>
</dbReference>
<dbReference type="EMBL" id="MLAK01000883">
    <property type="protein sequence ID" value="OHT02062.1"/>
    <property type="molecule type" value="Genomic_DNA"/>
</dbReference>
<evidence type="ECO:0000259" key="8">
    <source>
        <dbReference type="PROSITE" id="PS50112"/>
    </source>
</evidence>
<gene>
    <name evidence="10" type="ORF">TRFO_30942</name>
</gene>
<dbReference type="CDD" id="cd07302">
    <property type="entry name" value="CHD"/>
    <property type="match status" value="1"/>
</dbReference>
<evidence type="ECO:0000313" key="10">
    <source>
        <dbReference type="EMBL" id="OHT02062.1"/>
    </source>
</evidence>
<evidence type="ECO:0000256" key="3">
    <source>
        <dbReference type="ARBA" id="ARBA00022741"/>
    </source>
</evidence>
<evidence type="ECO:0000256" key="1">
    <source>
        <dbReference type="ARBA" id="ARBA00004370"/>
    </source>
</evidence>
<dbReference type="GO" id="GO:0004016">
    <property type="term" value="F:adenylate cyclase activity"/>
    <property type="evidence" value="ECO:0007669"/>
    <property type="project" value="TreeGrafter"/>
</dbReference>
<evidence type="ECO:0000256" key="5">
    <source>
        <dbReference type="ARBA" id="ARBA00023136"/>
    </source>
</evidence>
<dbReference type="OrthoDB" id="6127067at2759"/>
<evidence type="ECO:0000256" key="6">
    <source>
        <dbReference type="ARBA" id="ARBA00023239"/>
    </source>
</evidence>
<protein>
    <submittedName>
        <fullName evidence="10">Adenylate and Guanylate cyclase catalytic domain containing protein</fullName>
    </submittedName>
</protein>
<feature type="transmembrane region" description="Helical" evidence="7">
    <location>
        <begin position="108"/>
        <end position="128"/>
    </location>
</feature>
<keyword evidence="11" id="KW-1185">Reference proteome</keyword>
<dbReference type="InterPro" id="IPR000014">
    <property type="entry name" value="PAS"/>
</dbReference>
<feature type="transmembrane region" description="Helical" evidence="7">
    <location>
        <begin position="46"/>
        <end position="69"/>
    </location>
</feature>
<comment type="subcellular location">
    <subcellularLocation>
        <location evidence="1">Membrane</location>
    </subcellularLocation>
</comment>
<dbReference type="Proteomes" id="UP000179807">
    <property type="component" value="Unassembled WGS sequence"/>
</dbReference>
<dbReference type="GO" id="GO:0005886">
    <property type="term" value="C:plasma membrane"/>
    <property type="evidence" value="ECO:0007669"/>
    <property type="project" value="TreeGrafter"/>
</dbReference>
<evidence type="ECO:0000256" key="2">
    <source>
        <dbReference type="ARBA" id="ARBA00022692"/>
    </source>
</evidence>
<dbReference type="InterPro" id="IPR050401">
    <property type="entry name" value="Cyclic_nucleotide_synthase"/>
</dbReference>
<dbReference type="Pfam" id="PF13426">
    <property type="entry name" value="PAS_9"/>
    <property type="match status" value="1"/>
</dbReference>
<reference evidence="10" key="1">
    <citation type="submission" date="2016-10" db="EMBL/GenBank/DDBJ databases">
        <authorList>
            <person name="Benchimol M."/>
            <person name="Almeida L.G."/>
            <person name="Vasconcelos A.T."/>
            <person name="Perreira-Neves A."/>
            <person name="Rosa I.A."/>
            <person name="Tasca T."/>
            <person name="Bogo M.R."/>
            <person name="de Souza W."/>
        </authorList>
    </citation>
    <scope>NUCLEOTIDE SEQUENCE [LARGE SCALE GENOMIC DNA]</scope>
    <source>
        <strain evidence="10">K</strain>
    </source>
</reference>
<feature type="transmembrane region" description="Helical" evidence="7">
    <location>
        <begin position="81"/>
        <end position="102"/>
    </location>
</feature>
<feature type="transmembrane region" description="Helical" evidence="7">
    <location>
        <begin position="455"/>
        <end position="473"/>
    </location>
</feature>
<dbReference type="Pfam" id="PF00211">
    <property type="entry name" value="Guanylate_cyc"/>
    <property type="match status" value="1"/>
</dbReference>
<feature type="transmembrane region" description="Helical" evidence="7">
    <location>
        <begin position="634"/>
        <end position="658"/>
    </location>
</feature>
<keyword evidence="5 7" id="KW-0472">Membrane</keyword>
<dbReference type="PANTHER" id="PTHR11920">
    <property type="entry name" value="GUANYLYL CYCLASE"/>
    <property type="match status" value="1"/>
</dbReference>
<feature type="transmembrane region" description="Helical" evidence="7">
    <location>
        <begin position="20"/>
        <end position="40"/>
    </location>
</feature>
<keyword evidence="2 7" id="KW-0812">Transmembrane</keyword>